<dbReference type="EMBL" id="CP020563">
    <property type="protein sequence ID" value="ARF75917.1"/>
    <property type="molecule type" value="Genomic_DNA"/>
</dbReference>
<dbReference type="SUPFAM" id="SSF48452">
    <property type="entry name" value="TPR-like"/>
    <property type="match status" value="2"/>
</dbReference>
<proteinExistence type="inferred from homology"/>
<keyword evidence="5" id="KW-0175">Coiled coil</keyword>
<dbReference type="SUPFAM" id="SSF46894">
    <property type="entry name" value="C-terminal effector domain of the bipartite response regulators"/>
    <property type="match status" value="1"/>
</dbReference>
<protein>
    <submittedName>
        <fullName evidence="8">AfsR family transcriptional regulator</fullName>
    </submittedName>
</protein>
<evidence type="ECO:0000313" key="8">
    <source>
        <dbReference type="EMBL" id="ARF75917.1"/>
    </source>
</evidence>
<keyword evidence="3 4" id="KW-0238">DNA-binding</keyword>
<dbReference type="SMART" id="SM00862">
    <property type="entry name" value="Trans_reg_C"/>
    <property type="match status" value="1"/>
</dbReference>
<evidence type="ECO:0000256" key="5">
    <source>
        <dbReference type="SAM" id="Coils"/>
    </source>
</evidence>
<feature type="DNA-binding region" description="OmpR/PhoB-type" evidence="4">
    <location>
        <begin position="1"/>
        <end position="97"/>
    </location>
</feature>
<dbReference type="InterPro" id="IPR011990">
    <property type="entry name" value="TPR-like_helical_dom_sf"/>
</dbReference>
<keyword evidence="9" id="KW-1185">Reference proteome</keyword>
<dbReference type="Pfam" id="PF25872">
    <property type="entry name" value="HTH_77"/>
    <property type="match status" value="1"/>
</dbReference>
<dbReference type="CDD" id="cd15831">
    <property type="entry name" value="BTAD"/>
    <property type="match status" value="1"/>
</dbReference>
<evidence type="ECO:0000256" key="3">
    <source>
        <dbReference type="ARBA" id="ARBA00023125"/>
    </source>
</evidence>
<evidence type="ECO:0000259" key="7">
    <source>
        <dbReference type="PROSITE" id="PS51755"/>
    </source>
</evidence>
<dbReference type="KEGG" id="kab:B7C62_29350"/>
<organism evidence="8 9">
    <name type="scientific">Kitasatospora albolonga</name>
    <dbReference type="NCBI Taxonomy" id="68173"/>
    <lineage>
        <taxon>Bacteria</taxon>
        <taxon>Bacillati</taxon>
        <taxon>Actinomycetota</taxon>
        <taxon>Actinomycetes</taxon>
        <taxon>Kitasatosporales</taxon>
        <taxon>Streptomycetaceae</taxon>
        <taxon>Kitasatospora</taxon>
    </lineage>
</organism>
<name>A0ABC8BZS1_9ACTN</name>
<dbReference type="InterPro" id="IPR016032">
    <property type="entry name" value="Sig_transdc_resp-reg_C-effctor"/>
</dbReference>
<dbReference type="PANTHER" id="PTHR47691">
    <property type="entry name" value="REGULATOR-RELATED"/>
    <property type="match status" value="1"/>
</dbReference>
<evidence type="ECO:0000256" key="6">
    <source>
        <dbReference type="SAM" id="MobiDB-lite"/>
    </source>
</evidence>
<feature type="region of interest" description="Disordered" evidence="6">
    <location>
        <begin position="353"/>
        <end position="386"/>
    </location>
</feature>
<accession>A0ABC8BZS1</accession>
<dbReference type="Proteomes" id="UP000192251">
    <property type="component" value="Chromosome"/>
</dbReference>
<dbReference type="AlphaFoldDB" id="A0ABC8BZS1"/>
<sequence length="1129" mass="120617">MRFGVLGPLAVWTADGGPVTVPGARTRALLAALLAHEGHPVSADRLVDEVWGEEELPGNPAAALQTRIWQLRKALGDAEPGGRDLLTLRDEGYLLRTGPEAVDMARFLALVARARAAGDPRSRAALLVEALGLWRGAPFSGFEDAAFARPVVTRLEETRLAAVEELAEARIELGEHVAVAEELQELVGRHPLRERLCGLRMRALYAAGRAGEALAGYQELRTRLAAELGLDPGPELTALHQAMLEQDPRLTAPSTAPDRHRPTTNLPAPLTRLIGREGALAEVERLLTTARQVTLTGSGGVGKTRLALEAAARLADGFPDGAWLVELAALSPAGGANPVDPVAEAVMTALGIREDGGPASPAANAPSSPGSSSPDPSSPRPSSPAGRLAEALANRRLLLLLDNCEHIVDAVAELAALLLKRAPGLRILATSQEPFGALGEVVWTVPPLEVPSLGTPSRGVGTLSREALELEGTPPDEATPARDPAPTPRLDDVARSSAVELFTARAAAASPGFTLDAHNARDVAVICRRLDGIPLALELAATRVRALGVRGLVARLDDRFRLLATGYRGAPPRQQTLRAMIDWSWDLLTGPERAVLRRLAVHADGCTLEAAEAVCAGRGVDRDEVLDLLARLVDRSLVVMADSGDEPRYRLLESVAQYGLARLDEAGESDEMRRSHRRYYTELVERTAPLIHGPGQRRWLRALDAETANVRRVLQDAGREGGAEDALRLVNALTWYWFLRGRLREAGRSLEAALEAAGPGAPASPLAQARAWRAGFAVLVGDGTERARYGRAAVESAQGVTDRRERARAQWFLGFALFGVGDQATSEELVEGALEGFRELGDAWGTAAALSVRANQAHVRGDLDRLARDGHRSAELFAELADEWGQLQTVEPLAALAEMAGDYDRAAELHQEGLRRAEGLGLWPEAADRLTGLGSTAMLTGDHARARAFHQQAMRLAAEHSFKPGEIHARIGLGLGARREGRFDTAETHMRRALEWQSALSFEPGRALVLAELGFIAEQRGRADEALRLHLDGWTSARSTGDPRAMALALEGLAGAHALAGRPAYAALLLGAAHTARESVGMPLPPAERGDVDRITAAVRAHLDEDAHRAAYHRGTGLTPEEALAADGR</sequence>
<dbReference type="PROSITE" id="PS51755">
    <property type="entry name" value="OMPR_PHOB"/>
    <property type="match status" value="1"/>
</dbReference>
<feature type="coiled-coil region" evidence="5">
    <location>
        <begin position="152"/>
        <end position="186"/>
    </location>
</feature>
<reference evidence="8 9" key="1">
    <citation type="submission" date="2017-04" db="EMBL/GenBank/DDBJ databases">
        <title>The complete genome sequence of Streptomyces albolongus YIM 101047, the producer of novel bafilomycins and novel odoriferous sesquiterpenoids.</title>
        <authorList>
            <person name="Yin M."/>
            <person name="Jiang Y."/>
        </authorList>
    </citation>
    <scope>NUCLEOTIDE SEQUENCE [LARGE SCALE GENOMIC DNA]</scope>
    <source>
        <strain evidence="8 9">YIM 101047</strain>
    </source>
</reference>
<dbReference type="Pfam" id="PF03704">
    <property type="entry name" value="BTAD"/>
    <property type="match status" value="1"/>
</dbReference>
<dbReference type="Pfam" id="PF00486">
    <property type="entry name" value="Trans_reg_C"/>
    <property type="match status" value="1"/>
</dbReference>
<dbReference type="InterPro" id="IPR027417">
    <property type="entry name" value="P-loop_NTPase"/>
</dbReference>
<feature type="domain" description="OmpR/PhoB-type" evidence="7">
    <location>
        <begin position="1"/>
        <end position="97"/>
    </location>
</feature>
<evidence type="ECO:0000256" key="2">
    <source>
        <dbReference type="ARBA" id="ARBA00023012"/>
    </source>
</evidence>
<dbReference type="PANTHER" id="PTHR47691:SF3">
    <property type="entry name" value="HTH-TYPE TRANSCRIPTIONAL REGULATOR RV0890C-RELATED"/>
    <property type="match status" value="1"/>
</dbReference>
<dbReference type="GO" id="GO:0000160">
    <property type="term" value="P:phosphorelay signal transduction system"/>
    <property type="evidence" value="ECO:0007669"/>
    <property type="project" value="UniProtKB-KW"/>
</dbReference>
<dbReference type="InterPro" id="IPR001867">
    <property type="entry name" value="OmpR/PhoB-type_DNA-bd"/>
</dbReference>
<evidence type="ECO:0000256" key="4">
    <source>
        <dbReference type="PROSITE-ProRule" id="PRU01091"/>
    </source>
</evidence>
<dbReference type="Gene3D" id="1.10.10.10">
    <property type="entry name" value="Winged helix-like DNA-binding domain superfamily/Winged helix DNA-binding domain"/>
    <property type="match status" value="1"/>
</dbReference>
<dbReference type="Gene3D" id="3.40.50.300">
    <property type="entry name" value="P-loop containing nucleotide triphosphate hydrolases"/>
    <property type="match status" value="1"/>
</dbReference>
<dbReference type="InterPro" id="IPR058852">
    <property type="entry name" value="HTH_77"/>
</dbReference>
<dbReference type="GO" id="GO:0003677">
    <property type="term" value="F:DNA binding"/>
    <property type="evidence" value="ECO:0007669"/>
    <property type="project" value="UniProtKB-UniRule"/>
</dbReference>
<feature type="compositionally biased region" description="Low complexity" evidence="6">
    <location>
        <begin position="357"/>
        <end position="375"/>
    </location>
</feature>
<dbReference type="InterPro" id="IPR005158">
    <property type="entry name" value="BTAD"/>
</dbReference>
<evidence type="ECO:0000256" key="1">
    <source>
        <dbReference type="ARBA" id="ARBA00005820"/>
    </source>
</evidence>
<dbReference type="InterPro" id="IPR036388">
    <property type="entry name" value="WH-like_DNA-bd_sf"/>
</dbReference>
<dbReference type="SUPFAM" id="SSF52540">
    <property type="entry name" value="P-loop containing nucleoside triphosphate hydrolases"/>
    <property type="match status" value="1"/>
</dbReference>
<dbReference type="SMART" id="SM01043">
    <property type="entry name" value="BTAD"/>
    <property type="match status" value="1"/>
</dbReference>
<keyword evidence="2" id="KW-0902">Two-component regulatory system</keyword>
<evidence type="ECO:0000313" key="9">
    <source>
        <dbReference type="Proteomes" id="UP000192251"/>
    </source>
</evidence>
<comment type="similarity">
    <text evidence="1">Belongs to the AfsR/DnrI/RedD regulatory family.</text>
</comment>
<dbReference type="Gene3D" id="1.25.40.10">
    <property type="entry name" value="Tetratricopeptide repeat domain"/>
    <property type="match status" value="2"/>
</dbReference>
<gene>
    <name evidence="8" type="ORF">B7C62_29350</name>
</gene>
<dbReference type="RefSeq" id="WP_084750938.1">
    <property type="nucleotide sequence ID" value="NZ_CP020563.1"/>
</dbReference>